<feature type="domain" description="HTH luxR-type" evidence="4">
    <location>
        <begin position="171"/>
        <end position="236"/>
    </location>
</feature>
<keyword evidence="6" id="KW-1185">Reference proteome</keyword>
<protein>
    <recommendedName>
        <fullName evidence="4">HTH luxR-type domain-containing protein</fullName>
    </recommendedName>
</protein>
<dbReference type="Gene3D" id="1.10.10.10">
    <property type="entry name" value="Winged helix-like DNA-binding domain superfamily/Winged helix DNA-binding domain"/>
    <property type="match status" value="1"/>
</dbReference>
<keyword evidence="3" id="KW-0804">Transcription</keyword>
<evidence type="ECO:0000256" key="1">
    <source>
        <dbReference type="ARBA" id="ARBA00023015"/>
    </source>
</evidence>
<sequence length="242" mass="27565">MMEQSNPESADQIIDFLSSRMGELVDGLVASYIVRYPQSRASSLSRESLDRWTREEIDELFRALRHEPIEPRGNLLFTGDLTKGESDIFIPLANYMETKMIVGKWVTGFLWENCDAPRRLIQEYCRIVEDATLTLMKANLDEFRDRTLVEGALMRYWGESRYMGSKEAPKNPQSAETLTPQEHKVLLLAVKGRTNGEIASELGIAQNTVKNHLAHIYAKMGVGNRTELASEYLRRIHGNIAD</sequence>
<proteinExistence type="predicted"/>
<dbReference type="GO" id="GO:0003677">
    <property type="term" value="F:DNA binding"/>
    <property type="evidence" value="ECO:0007669"/>
    <property type="project" value="UniProtKB-KW"/>
</dbReference>
<reference evidence="5 6" key="1">
    <citation type="submission" date="2019-11" db="EMBL/GenBank/DDBJ databases">
        <title>Whole genome shotgun sequencing (WGS) data from Adlercreutzia equolifaciens ResAG-91, Eggerthella lenta MRI-F36, MRI-F37, MRI-F40, ResAG-49, ResAG-88, ResAG-121, ResAG-145, and Gordonibacter sp. ResAG-5, ResAG-26, ResAG-43, ResAG-50, ResAG-59.</title>
        <authorList>
            <person name="Stoll D.A."/>
            <person name="Danylec N."/>
            <person name="Franz C.M.A.P."/>
            <person name="Huch M."/>
        </authorList>
    </citation>
    <scope>NUCLEOTIDE SEQUENCE [LARGE SCALE GENOMIC DNA]</scope>
    <source>
        <strain evidence="5 6">ResAG-91</strain>
    </source>
</reference>
<dbReference type="PANTHER" id="PTHR44688">
    <property type="entry name" value="DNA-BINDING TRANSCRIPTIONAL ACTIVATOR DEVR_DOSR"/>
    <property type="match status" value="1"/>
</dbReference>
<dbReference type="PROSITE" id="PS00622">
    <property type="entry name" value="HTH_LUXR_1"/>
    <property type="match status" value="1"/>
</dbReference>
<dbReference type="Pfam" id="PF00196">
    <property type="entry name" value="GerE"/>
    <property type="match status" value="1"/>
</dbReference>
<evidence type="ECO:0000259" key="4">
    <source>
        <dbReference type="PROSITE" id="PS50043"/>
    </source>
</evidence>
<dbReference type="PROSITE" id="PS50043">
    <property type="entry name" value="HTH_LUXR_2"/>
    <property type="match status" value="1"/>
</dbReference>
<dbReference type="AlphaFoldDB" id="A0A7K1T4Y4"/>
<name>A0A7K1T4Y4_9ACTN</name>
<evidence type="ECO:0000256" key="3">
    <source>
        <dbReference type="ARBA" id="ARBA00023163"/>
    </source>
</evidence>
<accession>A0A7K1T4Y4</accession>
<dbReference type="InterPro" id="IPR036388">
    <property type="entry name" value="WH-like_DNA-bd_sf"/>
</dbReference>
<dbReference type="SUPFAM" id="SSF46894">
    <property type="entry name" value="C-terminal effector domain of the bipartite response regulators"/>
    <property type="match status" value="1"/>
</dbReference>
<dbReference type="GO" id="GO:0006355">
    <property type="term" value="P:regulation of DNA-templated transcription"/>
    <property type="evidence" value="ECO:0007669"/>
    <property type="project" value="InterPro"/>
</dbReference>
<dbReference type="CDD" id="cd06170">
    <property type="entry name" value="LuxR_C_like"/>
    <property type="match status" value="1"/>
</dbReference>
<keyword evidence="2" id="KW-0238">DNA-binding</keyword>
<comment type="caution">
    <text evidence="5">The sequence shown here is derived from an EMBL/GenBank/DDBJ whole genome shotgun (WGS) entry which is preliminary data.</text>
</comment>
<evidence type="ECO:0000313" key="6">
    <source>
        <dbReference type="Proteomes" id="UP000488839"/>
    </source>
</evidence>
<keyword evidence="1" id="KW-0805">Transcription regulation</keyword>
<dbReference type="EMBL" id="WPOO01000006">
    <property type="protein sequence ID" value="MVN58685.1"/>
    <property type="molecule type" value="Genomic_DNA"/>
</dbReference>
<dbReference type="PRINTS" id="PR00038">
    <property type="entry name" value="HTHLUXR"/>
</dbReference>
<dbReference type="InterPro" id="IPR016032">
    <property type="entry name" value="Sig_transdc_resp-reg_C-effctor"/>
</dbReference>
<dbReference type="SMART" id="SM00421">
    <property type="entry name" value="HTH_LUXR"/>
    <property type="match status" value="1"/>
</dbReference>
<dbReference type="PANTHER" id="PTHR44688:SF16">
    <property type="entry name" value="DNA-BINDING TRANSCRIPTIONAL ACTIVATOR DEVR_DOSR"/>
    <property type="match status" value="1"/>
</dbReference>
<dbReference type="Proteomes" id="UP000488839">
    <property type="component" value="Unassembled WGS sequence"/>
</dbReference>
<evidence type="ECO:0000313" key="5">
    <source>
        <dbReference type="EMBL" id="MVN58685.1"/>
    </source>
</evidence>
<organism evidence="5 6">
    <name type="scientific">Adlercreutzia rubneri</name>
    <dbReference type="NCBI Taxonomy" id="2916441"/>
    <lineage>
        <taxon>Bacteria</taxon>
        <taxon>Bacillati</taxon>
        <taxon>Actinomycetota</taxon>
        <taxon>Coriobacteriia</taxon>
        <taxon>Eggerthellales</taxon>
        <taxon>Eggerthellaceae</taxon>
        <taxon>Adlercreutzia</taxon>
    </lineage>
</organism>
<dbReference type="InterPro" id="IPR000792">
    <property type="entry name" value="Tscrpt_reg_LuxR_C"/>
</dbReference>
<gene>
    <name evidence="5" type="ORF">GO707_05540</name>
</gene>
<evidence type="ECO:0000256" key="2">
    <source>
        <dbReference type="ARBA" id="ARBA00023125"/>
    </source>
</evidence>